<keyword evidence="4 5" id="KW-0326">Glycosidase</keyword>
<evidence type="ECO:0000256" key="3">
    <source>
        <dbReference type="ARBA" id="ARBA00022801"/>
    </source>
</evidence>
<dbReference type="Pfam" id="PF00251">
    <property type="entry name" value="Glyco_hydro_32N"/>
    <property type="match status" value="1"/>
</dbReference>
<proteinExistence type="inferred from homology"/>
<dbReference type="InterPro" id="IPR013148">
    <property type="entry name" value="Glyco_hydro_32_N"/>
</dbReference>
<name>R4K6C0_CLOPA</name>
<dbReference type="Pfam" id="PF08244">
    <property type="entry name" value="Glyco_hydro_32C"/>
    <property type="match status" value="1"/>
</dbReference>
<dbReference type="STRING" id="86416.Clopa_3997"/>
<reference evidence="8 9" key="1">
    <citation type="submission" date="2012-01" db="EMBL/GenBank/DDBJ databases">
        <title>Complete sequence of chromosome of Clostridium pasteurianum BC1.</title>
        <authorList>
            <consortium name="US DOE Joint Genome Institute"/>
            <person name="Lucas S."/>
            <person name="Han J."/>
            <person name="Lapidus A."/>
            <person name="Cheng J.-F."/>
            <person name="Goodwin L."/>
            <person name="Pitluck S."/>
            <person name="Peters L."/>
            <person name="Mikhailova N."/>
            <person name="Teshima H."/>
            <person name="Detter J.C."/>
            <person name="Han C."/>
            <person name="Tapia R."/>
            <person name="Land M."/>
            <person name="Hauser L."/>
            <person name="Kyrpides N."/>
            <person name="Ivanova N."/>
            <person name="Pagani I."/>
            <person name="Dunn J."/>
            <person name="Taghavi S."/>
            <person name="Francis A."/>
            <person name="van der Lelie D."/>
            <person name="Woyke T."/>
        </authorList>
    </citation>
    <scope>NUCLEOTIDE SEQUENCE [LARGE SCALE GENOMIC DNA]</scope>
    <source>
        <strain evidence="8 9">BC1</strain>
    </source>
</reference>
<dbReference type="PANTHER" id="PTHR43101">
    <property type="entry name" value="BETA-FRUCTOSIDASE"/>
    <property type="match status" value="1"/>
</dbReference>
<gene>
    <name evidence="8" type="ORF">Clopa_3997</name>
</gene>
<evidence type="ECO:0000259" key="7">
    <source>
        <dbReference type="Pfam" id="PF08244"/>
    </source>
</evidence>
<dbReference type="SUPFAM" id="SSF75005">
    <property type="entry name" value="Arabinanase/levansucrase/invertase"/>
    <property type="match status" value="1"/>
</dbReference>
<protein>
    <recommendedName>
        <fullName evidence="2">beta-fructofuranosidase</fullName>
        <ecNumber evidence="2">3.2.1.26</ecNumber>
    </recommendedName>
</protein>
<evidence type="ECO:0000256" key="2">
    <source>
        <dbReference type="ARBA" id="ARBA00012758"/>
    </source>
</evidence>
<evidence type="ECO:0000313" key="8">
    <source>
        <dbReference type="EMBL" id="AGK98742.1"/>
    </source>
</evidence>
<dbReference type="OrthoDB" id="9759709at2"/>
<dbReference type="InterPro" id="IPR023296">
    <property type="entry name" value="Glyco_hydro_beta-prop_sf"/>
</dbReference>
<dbReference type="GO" id="GO:0004564">
    <property type="term" value="F:beta-fructofuranosidase activity"/>
    <property type="evidence" value="ECO:0007669"/>
    <property type="project" value="UniProtKB-EC"/>
</dbReference>
<dbReference type="Gene3D" id="2.115.10.20">
    <property type="entry name" value="Glycosyl hydrolase domain, family 43"/>
    <property type="match status" value="1"/>
</dbReference>
<dbReference type="InterPro" id="IPR001362">
    <property type="entry name" value="Glyco_hydro_32"/>
</dbReference>
<dbReference type="eggNOG" id="COG1621">
    <property type="taxonomic scope" value="Bacteria"/>
</dbReference>
<feature type="domain" description="Glycosyl hydrolase family 32 N-terminal" evidence="6">
    <location>
        <begin position="9"/>
        <end position="298"/>
    </location>
</feature>
<dbReference type="AlphaFoldDB" id="R4K6C0"/>
<evidence type="ECO:0000259" key="6">
    <source>
        <dbReference type="Pfam" id="PF00251"/>
    </source>
</evidence>
<feature type="domain" description="Glycosyl hydrolase family 32 C-terminal" evidence="7">
    <location>
        <begin position="301"/>
        <end position="454"/>
    </location>
</feature>
<dbReference type="PROSITE" id="PS00609">
    <property type="entry name" value="GLYCOSYL_HYDROL_F32"/>
    <property type="match status" value="1"/>
</dbReference>
<dbReference type="PATRIC" id="fig|86416.3.peg.3993"/>
<dbReference type="SUPFAM" id="SSF49899">
    <property type="entry name" value="Concanavalin A-like lectins/glucanases"/>
    <property type="match status" value="1"/>
</dbReference>
<dbReference type="InterPro" id="IPR013189">
    <property type="entry name" value="Glyco_hydro_32_C"/>
</dbReference>
<dbReference type="KEGG" id="cpas:Clopa_3997"/>
<dbReference type="EMBL" id="CP003261">
    <property type="protein sequence ID" value="AGK98742.1"/>
    <property type="molecule type" value="Genomic_DNA"/>
</dbReference>
<dbReference type="InterPro" id="IPR018053">
    <property type="entry name" value="Glyco_hydro_32_AS"/>
</dbReference>
<sequence length="458" mass="53274">MNLYRPIYHFMPEKNWMNDPNGLVYYKGEYHMFYQYNPNGIEWGTIHWGHAKSKDLIRWKHLPIALYPSKEKGETHCFSGCCVVNNEEPTIFYTSIGEDERNPRIGAQQWMAISKDNMYTWEKYDKNPVLSLNLHGDMDVKEWRDPFLWKEGGLWYMVLGGSHNDKGCVFIYKSTNLKEWKFLNVLDEGNEYAWECPNFIKLGDKYVLIYSPYDEVKYSIGTINSDYKFMVEARGIVDNSGKEGFYAPNSLVDTTGRRIMFGWLKETARGKLKVGEWAGVQSVPRILTIEDNKLHMEPAEELQILRKNHKKYENIDISESWRPEAKGKALEIIAEFNIDNDINEFAIDLLASKDNEEKTSIVYSTENNSLSVDRSKSSASNLTDKSKLETDFSLKDDETLKLHIFIDHSTVEVFINYRKCISARVYPIKVDSENIKISVLKGDKLKLKSLDIWEMNSI</sequence>
<dbReference type="GO" id="GO:0005975">
    <property type="term" value="P:carbohydrate metabolic process"/>
    <property type="evidence" value="ECO:0007669"/>
    <property type="project" value="InterPro"/>
</dbReference>
<dbReference type="CDD" id="cd08996">
    <property type="entry name" value="GH32_FFase"/>
    <property type="match status" value="1"/>
</dbReference>
<evidence type="ECO:0000256" key="1">
    <source>
        <dbReference type="ARBA" id="ARBA00009902"/>
    </source>
</evidence>
<dbReference type="RefSeq" id="WP_015617017.1">
    <property type="nucleotide sequence ID" value="NC_021182.1"/>
</dbReference>
<dbReference type="Proteomes" id="UP000013523">
    <property type="component" value="Chromosome"/>
</dbReference>
<dbReference type="EC" id="3.2.1.26" evidence="2"/>
<keyword evidence="9" id="KW-1185">Reference proteome</keyword>
<dbReference type="InterPro" id="IPR013320">
    <property type="entry name" value="ConA-like_dom_sf"/>
</dbReference>
<evidence type="ECO:0000313" key="9">
    <source>
        <dbReference type="Proteomes" id="UP000013523"/>
    </source>
</evidence>
<dbReference type="PANTHER" id="PTHR43101:SF1">
    <property type="entry name" value="BETA-FRUCTOSIDASE"/>
    <property type="match status" value="1"/>
</dbReference>
<dbReference type="InterPro" id="IPR051214">
    <property type="entry name" value="GH32_Enzymes"/>
</dbReference>
<keyword evidence="3 5" id="KW-0378">Hydrolase</keyword>
<dbReference type="HOGENOM" id="CLU_001528_7_0_9"/>
<organism evidence="8 9">
    <name type="scientific">Clostridium pasteurianum BC1</name>
    <dbReference type="NCBI Taxonomy" id="86416"/>
    <lineage>
        <taxon>Bacteria</taxon>
        <taxon>Bacillati</taxon>
        <taxon>Bacillota</taxon>
        <taxon>Clostridia</taxon>
        <taxon>Eubacteriales</taxon>
        <taxon>Clostridiaceae</taxon>
        <taxon>Clostridium</taxon>
    </lineage>
</organism>
<accession>R4K6C0</accession>
<evidence type="ECO:0000256" key="4">
    <source>
        <dbReference type="ARBA" id="ARBA00023295"/>
    </source>
</evidence>
<evidence type="ECO:0000256" key="5">
    <source>
        <dbReference type="RuleBase" id="RU362110"/>
    </source>
</evidence>
<dbReference type="SMART" id="SM00640">
    <property type="entry name" value="Glyco_32"/>
    <property type="match status" value="1"/>
</dbReference>
<comment type="similarity">
    <text evidence="1 5">Belongs to the glycosyl hydrolase 32 family.</text>
</comment>
<dbReference type="Gene3D" id="2.60.120.560">
    <property type="entry name" value="Exo-inulinase, domain 1"/>
    <property type="match status" value="1"/>
</dbReference>